<feature type="chain" id="PRO_5032270476" evidence="8">
    <location>
        <begin position="26"/>
        <end position="1044"/>
    </location>
</feature>
<dbReference type="Gene3D" id="3.55.50.30">
    <property type="match status" value="1"/>
</dbReference>
<gene>
    <name evidence="10" type="ORF">HNQ61_004105</name>
</gene>
<dbReference type="Gene3D" id="2.170.130.10">
    <property type="entry name" value="TonB-dependent receptor, plug domain"/>
    <property type="match status" value="1"/>
</dbReference>
<dbReference type="InterPro" id="IPR000531">
    <property type="entry name" value="Beta-barrel_TonB"/>
</dbReference>
<feature type="domain" description="Secretin/TonB short N-terminal" evidence="9">
    <location>
        <begin position="59"/>
        <end position="110"/>
    </location>
</feature>
<keyword evidence="4" id="KW-0408">Iron</keyword>
<organism evidence="10 11">
    <name type="scientific">Longimicrobium terrae</name>
    <dbReference type="NCBI Taxonomy" id="1639882"/>
    <lineage>
        <taxon>Bacteria</taxon>
        <taxon>Pseudomonadati</taxon>
        <taxon>Gemmatimonadota</taxon>
        <taxon>Longimicrobiia</taxon>
        <taxon>Longimicrobiales</taxon>
        <taxon>Longimicrobiaceae</taxon>
        <taxon>Longimicrobium</taxon>
    </lineage>
</organism>
<dbReference type="InterPro" id="IPR011662">
    <property type="entry name" value="Secretin/TonB_short_N"/>
</dbReference>
<dbReference type="InterPro" id="IPR037066">
    <property type="entry name" value="Plug_dom_sf"/>
</dbReference>
<evidence type="ECO:0000256" key="1">
    <source>
        <dbReference type="ARBA" id="ARBA00004442"/>
    </source>
</evidence>
<evidence type="ECO:0000313" key="10">
    <source>
        <dbReference type="EMBL" id="MBB6072443.1"/>
    </source>
</evidence>
<keyword evidence="8" id="KW-0732">Signal</keyword>
<evidence type="ECO:0000313" key="11">
    <source>
        <dbReference type="Proteomes" id="UP000582837"/>
    </source>
</evidence>
<dbReference type="Gene3D" id="2.60.40.1120">
    <property type="entry name" value="Carboxypeptidase-like, regulatory domain"/>
    <property type="match status" value="1"/>
</dbReference>
<evidence type="ECO:0000256" key="5">
    <source>
        <dbReference type="ARBA" id="ARBA00023136"/>
    </source>
</evidence>
<dbReference type="EMBL" id="JACHIA010000015">
    <property type="protein sequence ID" value="MBB6072443.1"/>
    <property type="molecule type" value="Genomic_DNA"/>
</dbReference>
<evidence type="ECO:0000256" key="8">
    <source>
        <dbReference type="SAM" id="SignalP"/>
    </source>
</evidence>
<reference evidence="10 11" key="1">
    <citation type="submission" date="2020-08" db="EMBL/GenBank/DDBJ databases">
        <title>Genomic Encyclopedia of Type Strains, Phase IV (KMG-IV): sequencing the most valuable type-strain genomes for metagenomic binning, comparative biology and taxonomic classification.</title>
        <authorList>
            <person name="Goeker M."/>
        </authorList>
    </citation>
    <scope>NUCLEOTIDE SEQUENCE [LARGE SCALE GENOMIC DNA]</scope>
    <source>
        <strain evidence="10 11">DSM 29007</strain>
    </source>
</reference>
<keyword evidence="3" id="KW-0410">Iron transport</keyword>
<keyword evidence="7" id="KW-0798">TonB box</keyword>
<dbReference type="InterPro" id="IPR036942">
    <property type="entry name" value="Beta-barrel_TonB_sf"/>
</dbReference>
<comment type="subcellular location">
    <subcellularLocation>
        <location evidence="1 7">Cell outer membrane</location>
    </subcellularLocation>
</comment>
<dbReference type="PANTHER" id="PTHR40980">
    <property type="entry name" value="PLUG DOMAIN-CONTAINING PROTEIN"/>
    <property type="match status" value="1"/>
</dbReference>
<dbReference type="Pfam" id="PF00593">
    <property type="entry name" value="TonB_dep_Rec_b-barrel"/>
    <property type="match status" value="1"/>
</dbReference>
<evidence type="ECO:0000256" key="3">
    <source>
        <dbReference type="ARBA" id="ARBA00022496"/>
    </source>
</evidence>
<dbReference type="AlphaFoldDB" id="A0A841H376"/>
<keyword evidence="5 7" id="KW-0472">Membrane</keyword>
<proteinExistence type="inferred from homology"/>
<evidence type="ECO:0000256" key="4">
    <source>
        <dbReference type="ARBA" id="ARBA00023004"/>
    </source>
</evidence>
<keyword evidence="3" id="KW-0406">Ion transport</keyword>
<evidence type="ECO:0000256" key="6">
    <source>
        <dbReference type="ARBA" id="ARBA00023237"/>
    </source>
</evidence>
<dbReference type="GO" id="GO:0006826">
    <property type="term" value="P:iron ion transport"/>
    <property type="evidence" value="ECO:0007669"/>
    <property type="project" value="UniProtKB-KW"/>
</dbReference>
<feature type="signal peptide" evidence="8">
    <location>
        <begin position="1"/>
        <end position="25"/>
    </location>
</feature>
<keyword evidence="11" id="KW-1185">Reference proteome</keyword>
<keyword evidence="2" id="KW-0813">Transport</keyword>
<evidence type="ECO:0000259" key="9">
    <source>
        <dbReference type="SMART" id="SM00965"/>
    </source>
</evidence>
<dbReference type="SUPFAM" id="SSF56935">
    <property type="entry name" value="Porins"/>
    <property type="match status" value="1"/>
</dbReference>
<dbReference type="Proteomes" id="UP000582837">
    <property type="component" value="Unassembled WGS sequence"/>
</dbReference>
<dbReference type="SUPFAM" id="SSF49464">
    <property type="entry name" value="Carboxypeptidase regulatory domain-like"/>
    <property type="match status" value="1"/>
</dbReference>
<keyword evidence="6" id="KW-0998">Cell outer membrane</keyword>
<dbReference type="GO" id="GO:0009279">
    <property type="term" value="C:cell outer membrane"/>
    <property type="evidence" value="ECO:0007669"/>
    <property type="project" value="UniProtKB-SubCell"/>
</dbReference>
<dbReference type="Pfam" id="PF13620">
    <property type="entry name" value="CarboxypepD_reg"/>
    <property type="match status" value="1"/>
</dbReference>
<evidence type="ECO:0000256" key="2">
    <source>
        <dbReference type="ARBA" id="ARBA00022448"/>
    </source>
</evidence>
<dbReference type="SMART" id="SM00965">
    <property type="entry name" value="STN"/>
    <property type="match status" value="1"/>
</dbReference>
<dbReference type="Gene3D" id="2.40.170.20">
    <property type="entry name" value="TonB-dependent receptor, beta-barrel domain"/>
    <property type="match status" value="1"/>
</dbReference>
<name>A0A841H376_9BACT</name>
<keyword evidence="10" id="KW-0675">Receptor</keyword>
<dbReference type="Pfam" id="PF07715">
    <property type="entry name" value="Plug"/>
    <property type="match status" value="1"/>
</dbReference>
<sequence>MKFRVATWIAPVLAVAILMAPPASAEQRAAPALRRPVTASFRDAPLIDVLRAIAEQAGFRLSYNSGALPAQRPLTLVLRGVPADDALRRALAGTGFTWREAGGQIALVPAPAERAARQEAGRIDGRVVSAASGEPVPGAAVSVAGTALSVQTGPDGRFTLPRVPAGRRDVRVERLGYAAKSVTGVQVNAGRSTELEVALDARSLMLEGVTVTAEQERGSTGALLRERRQAATVTDVVGRRQIEASPDADAGAVLRRVPAAEVREGKYVYIRGLGDRYGNVTLNGASLPSLTPDRKSVPLDMIPSNLLESVVTSKGYTPDLPGDYAGGLVQLRTRDVPPQRILRLTTAMGYNSAGSLRQGWLFDGCDADWTAFATCTDLPESLPGDTVAFGTGGQTAEERARIARAYSGVLPWTPTRREIPLNRGVELTYGDELRILGTPVGVISSLDWSDSYAARDGYVSRTVQGNITPGVLQYITDYSASGYGGRDVSLGGLAKVSVPFGSAHRVSLSGIMNRLQEDRVEILEGYASLTSDGHFATPQLARVQSTLWNLQLDGEHRLGRPVLEWRATRSRSERYEPGSRASLLRGAGGGTEAGGYDGIGGTLESEYDWLNEPPGGRVLHGDMDETAWSGGVDLTVPFRLRGADARIKLGGALDLRERDALQRTLLFRVDDAARGTPLDSLFSDGNIGTVVSTREFTRSDDSSVGESSVRAVYGMLDMEPLPRLRVVLGARVEAARQEVNAVNQFGDPAADLEGTRGFNESTDVLPALNLTWRLTPRMNLRGGFSRTLARPQFREIATFFYQDYFGGIAVQGNPGLRRTLIDNADLRWEAFPAGDAVLSTGVFFKRFHGPIEPLVVALGFKSLSQTWINTREADTWGFEAEFRSALGFVAAPLRAVTLSANYALLHTEVDSVAIRFPLDGTFIRRLTPETRSIFGQTPYLLNVGLGYAHPRAGTRVTALFNRSGKRLELASAEAEYPSVYELPRSELDLVLEQGLGRGLSFKLTGSRLLGNRVRFVQEFDDGQRVVSRGWDAGRTVNLSLSWDP</sequence>
<accession>A0A841H376</accession>
<dbReference type="InterPro" id="IPR008969">
    <property type="entry name" value="CarboxyPept-like_regulatory"/>
</dbReference>
<dbReference type="RefSeq" id="WP_170038322.1">
    <property type="nucleotide sequence ID" value="NZ_JABDTL010000002.1"/>
</dbReference>
<evidence type="ECO:0000256" key="7">
    <source>
        <dbReference type="RuleBase" id="RU003357"/>
    </source>
</evidence>
<comment type="similarity">
    <text evidence="7">Belongs to the TonB-dependent receptor family.</text>
</comment>
<dbReference type="PANTHER" id="PTHR40980:SF5">
    <property type="entry name" value="TONB-DEPENDENT RECEPTOR"/>
    <property type="match status" value="1"/>
</dbReference>
<dbReference type="InterPro" id="IPR012910">
    <property type="entry name" value="Plug_dom"/>
</dbReference>
<protein>
    <submittedName>
        <fullName evidence="10">Outer membrane receptor protein involved in Fe transport</fullName>
    </submittedName>
</protein>
<comment type="caution">
    <text evidence="10">The sequence shown here is derived from an EMBL/GenBank/DDBJ whole genome shotgun (WGS) entry which is preliminary data.</text>
</comment>